<reference evidence="2 3" key="1">
    <citation type="journal article" date="2019" name="Sci. Rep.">
        <title>Colletotrichum shisoi sp. nov., an anthracnose pathogen of Perilla frutescens in Japan: molecular phylogenetic, morphological and genomic evidence.</title>
        <authorList>
            <person name="Gan P."/>
            <person name="Tsushima A."/>
            <person name="Hiroyama R."/>
            <person name="Narusaka M."/>
            <person name="Takano Y."/>
            <person name="Narusaka Y."/>
            <person name="Kawaradani M."/>
            <person name="Damm U."/>
            <person name="Shirasu K."/>
        </authorList>
    </citation>
    <scope>NUCLEOTIDE SEQUENCE [LARGE SCALE GENOMIC DNA]</scope>
    <source>
        <strain evidence="2 3">PG-2018a</strain>
    </source>
</reference>
<keyword evidence="3" id="KW-1185">Reference proteome</keyword>
<feature type="region of interest" description="Disordered" evidence="1">
    <location>
        <begin position="99"/>
        <end position="208"/>
    </location>
</feature>
<feature type="compositionally biased region" description="Polar residues" evidence="1">
    <location>
        <begin position="752"/>
        <end position="769"/>
    </location>
</feature>
<gene>
    <name evidence="2" type="ORF">CSHISOI_01459</name>
</gene>
<dbReference type="OrthoDB" id="4848745at2759"/>
<feature type="compositionally biased region" description="Polar residues" evidence="1">
    <location>
        <begin position="415"/>
        <end position="425"/>
    </location>
</feature>
<feature type="region of interest" description="Disordered" evidence="1">
    <location>
        <begin position="715"/>
        <end position="774"/>
    </location>
</feature>
<protein>
    <submittedName>
        <fullName evidence="2">Uncharacterized protein</fullName>
    </submittedName>
</protein>
<evidence type="ECO:0000313" key="2">
    <source>
        <dbReference type="EMBL" id="TQN73977.1"/>
    </source>
</evidence>
<feature type="region of interest" description="Disordered" evidence="1">
    <location>
        <begin position="827"/>
        <end position="851"/>
    </location>
</feature>
<comment type="caution">
    <text evidence="2">The sequence shown here is derived from an EMBL/GenBank/DDBJ whole genome shotgun (WGS) entry which is preliminary data.</text>
</comment>
<feature type="compositionally biased region" description="Basic and acidic residues" evidence="1">
    <location>
        <begin position="829"/>
        <end position="848"/>
    </location>
</feature>
<feature type="compositionally biased region" description="Basic residues" evidence="1">
    <location>
        <begin position="1"/>
        <end position="11"/>
    </location>
</feature>
<dbReference type="Proteomes" id="UP000326340">
    <property type="component" value="Unassembled WGS sequence"/>
</dbReference>
<feature type="compositionally biased region" description="Polar residues" evidence="1">
    <location>
        <begin position="315"/>
        <end position="332"/>
    </location>
</feature>
<feature type="compositionally biased region" description="Polar residues" evidence="1">
    <location>
        <begin position="153"/>
        <end position="183"/>
    </location>
</feature>
<evidence type="ECO:0000256" key="1">
    <source>
        <dbReference type="SAM" id="MobiDB-lite"/>
    </source>
</evidence>
<feature type="compositionally biased region" description="Basic and acidic residues" evidence="1">
    <location>
        <begin position="665"/>
        <end position="678"/>
    </location>
</feature>
<feature type="region of interest" description="Disordered" evidence="1">
    <location>
        <begin position="956"/>
        <end position="985"/>
    </location>
</feature>
<feature type="compositionally biased region" description="Acidic residues" evidence="1">
    <location>
        <begin position="727"/>
        <end position="749"/>
    </location>
</feature>
<feature type="compositionally biased region" description="Basic and acidic residues" evidence="1">
    <location>
        <begin position="715"/>
        <end position="726"/>
    </location>
</feature>
<feature type="region of interest" description="Disordered" evidence="1">
    <location>
        <begin position="1"/>
        <end position="36"/>
    </location>
</feature>
<dbReference type="EMBL" id="PUHP01000062">
    <property type="protein sequence ID" value="TQN73977.1"/>
    <property type="molecule type" value="Genomic_DNA"/>
</dbReference>
<feature type="compositionally biased region" description="Basic and acidic residues" evidence="1">
    <location>
        <begin position="956"/>
        <end position="975"/>
    </location>
</feature>
<feature type="compositionally biased region" description="Basic and acidic residues" evidence="1">
    <location>
        <begin position="648"/>
        <end position="658"/>
    </location>
</feature>
<accession>A0A5Q4C5M5</accession>
<feature type="region of interest" description="Disordered" evidence="1">
    <location>
        <begin position="379"/>
        <end position="444"/>
    </location>
</feature>
<feature type="region of interest" description="Disordered" evidence="1">
    <location>
        <begin position="640"/>
        <end position="694"/>
    </location>
</feature>
<organism evidence="2 3">
    <name type="scientific">Colletotrichum shisoi</name>
    <dbReference type="NCBI Taxonomy" id="2078593"/>
    <lineage>
        <taxon>Eukaryota</taxon>
        <taxon>Fungi</taxon>
        <taxon>Dikarya</taxon>
        <taxon>Ascomycota</taxon>
        <taxon>Pezizomycotina</taxon>
        <taxon>Sordariomycetes</taxon>
        <taxon>Hypocreomycetidae</taxon>
        <taxon>Glomerellales</taxon>
        <taxon>Glomerellaceae</taxon>
        <taxon>Colletotrichum</taxon>
        <taxon>Colletotrichum destructivum species complex</taxon>
    </lineage>
</organism>
<sequence length="1012" mass="110571">MENIHAQRRSASHGSLRSSYKTQARPTVGHSLPRRLPLRSVNENASLLPSPGPLESMLKTTTETGDIGIFSIKPIAPATTIHHYARSRSGLDSASIFRSDSSATDGKLSRAAGCRQRNSDRDNNSEIISMYGSEGPLSSFSSSLPPRNDSTYHRSYSMTSCGSRHVSSQKSSGTLQSQSSNGFLQRPRSPFPYPTRLKRPGVRPSSPALTENGLVDYIIEMYCRSPSNSEQNFQRQLRPAGSFYYDYTEGFENSDPRADLPKPAAAPPLAPVPQRASSLVKALVLRDETEARLETVVDISVKDSSDSYGGDGRVTGSNPANDIETLPSQRGSCKTAPPTLELFPFEVDGTSASHTVDFGPASDMFEVLSCYKDVEPSLTVQNSSNPSCLPLVDTGIPSEEEQSRDEEKKAVQDQEPASESEQSPPHNDASGHQYKGSQSHSKTWEEVVPDHGETQKMLDTSDTQEQGPREMPSHTGFAALLRSSLRHSVDPGLSDLAALVSSFERIAKSSFMKKDKEVSGTTDSAEKAGLRNLQQPEEQPIETETVHGDEAVAENEPHTAIHSKRSFYKGHRRNRALARISMGSLRGQRDFLEKSIGIINSCYTGMMIVDFDSYDMTDVRSPLDRLPSILRRRSFFGDTPDPLLSTGEVEKGKQKGPDGKLTTTTEKDDGDPRVRKDSVMTGVEESTWGSSSVSVSSVSSCKRTVVTVRKRVLDVDEKGESSRSAEEDIPDNNDEDDYGGKDDVEDDAAEILSSTAVSQPAEKPSTTTPRRSRFVEDLDDVRVETVSRTPAELCQQLCLPEAARDAAKEAASAALYFPPIVAAQLESQAARDDDASDGRPSHEWRHYDGGCSQKKGQRIRVQALARSMVKLAKTTARWRKEDKGKKRAVCDVCGEDICLDLRGWAQDSGRAQEARGTGDVIVAAEVAELLGQLYDRDEAESQRRCGVCGQKVDEDMGWERDGGGGGDAREPKGDDGAMFGSTGEEGVTADSVAKAVIITEMPEAWWTRRFRI</sequence>
<feature type="compositionally biased region" description="Low complexity" evidence="1">
    <location>
        <begin position="136"/>
        <end position="146"/>
    </location>
</feature>
<proteinExistence type="predicted"/>
<feature type="compositionally biased region" description="Polar residues" evidence="1">
    <location>
        <begin position="12"/>
        <end position="25"/>
    </location>
</feature>
<feature type="region of interest" description="Disordered" evidence="1">
    <location>
        <begin position="304"/>
        <end position="335"/>
    </location>
</feature>
<dbReference type="AlphaFoldDB" id="A0A5Q4C5M5"/>
<name>A0A5Q4C5M5_9PEZI</name>
<evidence type="ECO:0000313" key="3">
    <source>
        <dbReference type="Proteomes" id="UP000326340"/>
    </source>
</evidence>